<dbReference type="PANTHER" id="PTHR33295">
    <property type="entry name" value="ATPASE"/>
    <property type="match status" value="1"/>
</dbReference>
<dbReference type="Pfam" id="PF13173">
    <property type="entry name" value="AAA_14"/>
    <property type="match status" value="1"/>
</dbReference>
<dbReference type="Proteomes" id="UP000018766">
    <property type="component" value="Unassembled WGS sequence"/>
</dbReference>
<protein>
    <recommendedName>
        <fullName evidence="1">AAA domain-containing protein</fullName>
    </recommendedName>
</protein>
<dbReference type="RefSeq" id="WP_023949866.1">
    <property type="nucleotide sequence ID" value="NZ_AYSV01000046.1"/>
</dbReference>
<accession>V8G7U9</accession>
<dbReference type="AlphaFoldDB" id="V8G7U9"/>
<proteinExistence type="predicted"/>
<reference evidence="2 3" key="1">
    <citation type="submission" date="2013-11" db="EMBL/GenBank/DDBJ databases">
        <title>Genomic analysis of Pelistega sp. HM-7.</title>
        <authorList>
            <person name="Kumbhare S.V."/>
            <person name="Shetty S.A."/>
            <person name="Sharma O."/>
            <person name="Dhotre D.P."/>
        </authorList>
    </citation>
    <scope>NUCLEOTIDE SEQUENCE [LARGE SCALE GENOMIC DNA]</scope>
    <source>
        <strain evidence="2 3">HM-7</strain>
    </source>
</reference>
<dbReference type="EMBL" id="AYSV01000046">
    <property type="protein sequence ID" value="ETD72614.1"/>
    <property type="molecule type" value="Genomic_DNA"/>
</dbReference>
<gene>
    <name evidence="2" type="ORF">V757_03195</name>
</gene>
<sequence length="92" mass="11126">MKKDLIYRKRYLDRVRPFIGKSLIKVFTGQRRVGKSYLLFQIMQEIQANYPQAPLVYINKEDLAFSEMRTAEDLASFVMDEKKEWSEKLYFY</sequence>
<dbReference type="PANTHER" id="PTHR33295:SF18">
    <property type="entry name" value="AAA+ ATPASE DOMAIN-CONTAINING PROTEIN"/>
    <property type="match status" value="1"/>
</dbReference>
<dbReference type="PATRIC" id="fig|1414851.3.peg.632"/>
<evidence type="ECO:0000259" key="1">
    <source>
        <dbReference type="Pfam" id="PF13173"/>
    </source>
</evidence>
<dbReference type="SUPFAM" id="SSF52540">
    <property type="entry name" value="P-loop containing nucleoside triphosphate hydrolases"/>
    <property type="match status" value="1"/>
</dbReference>
<comment type="caution">
    <text evidence="2">The sequence shown here is derived from an EMBL/GenBank/DDBJ whole genome shotgun (WGS) entry which is preliminary data.</text>
</comment>
<evidence type="ECO:0000313" key="2">
    <source>
        <dbReference type="EMBL" id="ETD72614.1"/>
    </source>
</evidence>
<dbReference type="InterPro" id="IPR027417">
    <property type="entry name" value="P-loop_NTPase"/>
</dbReference>
<organism evidence="2 3">
    <name type="scientific">Pelistega indica</name>
    <dbReference type="NCBI Taxonomy" id="1414851"/>
    <lineage>
        <taxon>Bacteria</taxon>
        <taxon>Pseudomonadati</taxon>
        <taxon>Pseudomonadota</taxon>
        <taxon>Betaproteobacteria</taxon>
        <taxon>Burkholderiales</taxon>
        <taxon>Alcaligenaceae</taxon>
        <taxon>Pelistega</taxon>
    </lineage>
</organism>
<evidence type="ECO:0000313" key="3">
    <source>
        <dbReference type="Proteomes" id="UP000018766"/>
    </source>
</evidence>
<dbReference type="InterPro" id="IPR041682">
    <property type="entry name" value="AAA_14"/>
</dbReference>
<name>V8G7U9_9BURK</name>
<dbReference type="Gene3D" id="3.40.50.300">
    <property type="entry name" value="P-loop containing nucleotide triphosphate hydrolases"/>
    <property type="match status" value="1"/>
</dbReference>
<feature type="domain" description="AAA" evidence="1">
    <location>
        <begin position="24"/>
        <end position="84"/>
    </location>
</feature>
<keyword evidence="3" id="KW-1185">Reference proteome</keyword>